<dbReference type="RefSeq" id="WP_227601122.1">
    <property type="nucleotide sequence ID" value="NZ_JAJEPX010000045.1"/>
</dbReference>
<keyword evidence="3" id="KW-1185">Reference proteome</keyword>
<reference evidence="2 3" key="1">
    <citation type="submission" date="2021-10" db="EMBL/GenBank/DDBJ databases">
        <title>Anaerobic single-cell dispensing facilitates the cultivation of human gut bacteria.</title>
        <authorList>
            <person name="Afrizal A."/>
        </authorList>
    </citation>
    <scope>NUCLEOTIDE SEQUENCE [LARGE SCALE GENOMIC DNA]</scope>
    <source>
        <strain evidence="2 3">CLA-AA-H270</strain>
    </source>
</reference>
<dbReference type="InterPro" id="IPR006680">
    <property type="entry name" value="Amidohydro-rel"/>
</dbReference>
<name>A0AAW4W412_9FIRM</name>
<dbReference type="PANTHER" id="PTHR43135:SF3">
    <property type="entry name" value="ALPHA-D-RIBOSE 1-METHYLPHOSPHONATE 5-TRIPHOSPHATE DIPHOSPHATASE"/>
    <property type="match status" value="1"/>
</dbReference>
<dbReference type="CDD" id="cd01309">
    <property type="entry name" value="Met_dep_hydrolase_C"/>
    <property type="match status" value="1"/>
</dbReference>
<comment type="caution">
    <text evidence="2">The sequence shown here is derived from an EMBL/GenBank/DDBJ whole genome shotgun (WGS) entry which is preliminary data.</text>
</comment>
<organism evidence="2 3">
    <name type="scientific">Agathobaculum butyriciproducens</name>
    <dbReference type="NCBI Taxonomy" id="1628085"/>
    <lineage>
        <taxon>Bacteria</taxon>
        <taxon>Bacillati</taxon>
        <taxon>Bacillota</taxon>
        <taxon>Clostridia</taxon>
        <taxon>Eubacteriales</taxon>
        <taxon>Butyricicoccaceae</taxon>
        <taxon>Agathobaculum</taxon>
    </lineage>
</organism>
<evidence type="ECO:0000313" key="2">
    <source>
        <dbReference type="EMBL" id="MCC2177678.1"/>
    </source>
</evidence>
<dbReference type="SUPFAM" id="SSF51338">
    <property type="entry name" value="Composite domain of metallo-dependent hydrolases"/>
    <property type="match status" value="1"/>
</dbReference>
<evidence type="ECO:0000259" key="1">
    <source>
        <dbReference type="Pfam" id="PF01979"/>
    </source>
</evidence>
<dbReference type="Proteomes" id="UP001298753">
    <property type="component" value="Unassembled WGS sequence"/>
</dbReference>
<feature type="domain" description="Amidohydrolase-related" evidence="1">
    <location>
        <begin position="227"/>
        <end position="387"/>
    </location>
</feature>
<evidence type="ECO:0000313" key="3">
    <source>
        <dbReference type="Proteomes" id="UP001298753"/>
    </source>
</evidence>
<dbReference type="Pfam" id="PF01979">
    <property type="entry name" value="Amidohydro_1"/>
    <property type="match status" value="1"/>
</dbReference>
<dbReference type="PANTHER" id="PTHR43135">
    <property type="entry name" value="ALPHA-D-RIBOSE 1-METHYLPHOSPHONATE 5-TRIPHOSPHATE DIPHOSPHATASE"/>
    <property type="match status" value="1"/>
</dbReference>
<gene>
    <name evidence="2" type="ORF">LKD22_11175</name>
</gene>
<dbReference type="SUPFAM" id="SSF51556">
    <property type="entry name" value="Metallo-dependent hydrolases"/>
    <property type="match status" value="1"/>
</dbReference>
<dbReference type="InterPro" id="IPR011059">
    <property type="entry name" value="Metal-dep_hydrolase_composite"/>
</dbReference>
<dbReference type="InterPro" id="IPR051781">
    <property type="entry name" value="Metallo-dep_Hydrolase"/>
</dbReference>
<protein>
    <submittedName>
        <fullName evidence="2">Amidohydrolase</fullName>
    </submittedName>
</protein>
<sequence length="395" mass="42943">MNQTLIKDVNIWTMDEEDTRFYGWVLLENGKIASMGEGEPPVMPVQIDGDVVYGEGGVLTPGLIDIHSHIGLYEDGLGFEGADGNEDTDPATPHLRALDGVNPFDRSFREALEAGVTAAAVSPGSANPIGGQIALLKTAGRRVDDMILKAPLAIKFALGENPKSVYHDKDETPVTRMATAGIIREELYKAKEYFLRKARAEDDPEQDEPDFDIKMEALQPLLWGKAEAHFHAHRADDIFTALRIAKEFGLRAVIIHGTEAHLVADLLAEEHVPVVSGPYMTDRSKPEIRNLSDAAPGLLCKAGIETAITVDHPEIPLRLLPMALMLAVRAGMDKTDALRAVTSVPAKIAGMQDRIGSLKTGLDADCVLWSGDPLDIATQVQAVFVNGTPEYRRTK</sequence>
<dbReference type="Gene3D" id="3.20.20.140">
    <property type="entry name" value="Metal-dependent hydrolases"/>
    <property type="match status" value="1"/>
</dbReference>
<accession>A0AAW4W412</accession>
<dbReference type="GeneID" id="98659521"/>
<dbReference type="GO" id="GO:0016810">
    <property type="term" value="F:hydrolase activity, acting on carbon-nitrogen (but not peptide) bonds"/>
    <property type="evidence" value="ECO:0007669"/>
    <property type="project" value="InterPro"/>
</dbReference>
<dbReference type="EMBL" id="JAJEPX010000045">
    <property type="protein sequence ID" value="MCC2177678.1"/>
    <property type="molecule type" value="Genomic_DNA"/>
</dbReference>
<proteinExistence type="predicted"/>
<dbReference type="InterPro" id="IPR032466">
    <property type="entry name" value="Metal_Hydrolase"/>
</dbReference>
<dbReference type="AlphaFoldDB" id="A0AAW4W412"/>